<keyword evidence="12 14" id="KW-0539">Nucleus</keyword>
<feature type="coiled-coil region" evidence="15">
    <location>
        <begin position="103"/>
        <end position="130"/>
    </location>
</feature>
<feature type="region of interest" description="Disordered" evidence="16">
    <location>
        <begin position="1"/>
        <end position="52"/>
    </location>
</feature>
<dbReference type="GO" id="GO:0006325">
    <property type="term" value="P:chromatin organization"/>
    <property type="evidence" value="ECO:0007669"/>
    <property type="project" value="UniProtKB-KW"/>
</dbReference>
<evidence type="ECO:0000256" key="9">
    <source>
        <dbReference type="ARBA" id="ARBA00022833"/>
    </source>
</evidence>
<feature type="coiled-coil region" evidence="15">
    <location>
        <begin position="676"/>
        <end position="784"/>
    </location>
</feature>
<feature type="region of interest" description="Disordered" evidence="16">
    <location>
        <begin position="313"/>
        <end position="359"/>
    </location>
</feature>
<dbReference type="InterPro" id="IPR013083">
    <property type="entry name" value="Znf_RING/FYVE/PHD"/>
</dbReference>
<keyword evidence="8 14" id="KW-0833">Ubl conjugation pathway</keyword>
<dbReference type="SUPFAM" id="SSF57850">
    <property type="entry name" value="RING/U-box"/>
    <property type="match status" value="1"/>
</dbReference>
<dbReference type="GO" id="GO:0005634">
    <property type="term" value="C:nucleus"/>
    <property type="evidence" value="ECO:0007669"/>
    <property type="project" value="UniProtKB-SubCell"/>
</dbReference>
<evidence type="ECO:0000256" key="5">
    <source>
        <dbReference type="ARBA" id="ARBA00022679"/>
    </source>
</evidence>
<dbReference type="Pfam" id="PF00097">
    <property type="entry name" value="zf-C3HC4"/>
    <property type="match status" value="1"/>
</dbReference>
<evidence type="ECO:0000256" key="11">
    <source>
        <dbReference type="ARBA" id="ARBA00023054"/>
    </source>
</evidence>
<feature type="compositionally biased region" description="Basic and acidic residues" evidence="16">
    <location>
        <begin position="337"/>
        <end position="359"/>
    </location>
</feature>
<feature type="compositionally biased region" description="Basic and acidic residues" evidence="16">
    <location>
        <begin position="1"/>
        <end position="11"/>
    </location>
</feature>
<dbReference type="PANTHER" id="PTHR23163:SF0">
    <property type="entry name" value="E3 UBIQUITIN-PROTEIN LIGASE BRE1"/>
    <property type="match status" value="1"/>
</dbReference>
<proteinExistence type="inferred from homology"/>
<feature type="coiled-coil region" evidence="15">
    <location>
        <begin position="244"/>
        <end position="296"/>
    </location>
</feature>
<comment type="caution">
    <text evidence="18">The sequence shown here is derived from an EMBL/GenBank/DDBJ whole genome shotgun (WGS) entry which is preliminary data.</text>
</comment>
<dbReference type="Pfam" id="PF08647">
    <property type="entry name" value="BRE1"/>
    <property type="match status" value="1"/>
</dbReference>
<protein>
    <recommendedName>
        <fullName evidence="14">E3 ubiquitin protein ligase</fullName>
        <ecNumber evidence="14">2.3.2.27</ecNumber>
    </recommendedName>
</protein>
<gene>
    <name evidence="18" type="primary">BRE1</name>
    <name evidence="18" type="ORF">CU097_014693</name>
</gene>
<dbReference type="PANTHER" id="PTHR23163">
    <property type="entry name" value="RING FINGER PROTEIN-RELATED"/>
    <property type="match status" value="1"/>
</dbReference>
<evidence type="ECO:0000259" key="17">
    <source>
        <dbReference type="PROSITE" id="PS50089"/>
    </source>
</evidence>
<evidence type="ECO:0000256" key="8">
    <source>
        <dbReference type="ARBA" id="ARBA00022786"/>
    </source>
</evidence>
<comment type="subcellular location">
    <subcellularLocation>
        <location evidence="2 14">Nucleus</location>
    </subcellularLocation>
</comment>
<evidence type="ECO:0000256" key="4">
    <source>
        <dbReference type="ARBA" id="ARBA00005555"/>
    </source>
</evidence>
<dbReference type="InterPro" id="IPR017907">
    <property type="entry name" value="Znf_RING_CS"/>
</dbReference>
<dbReference type="STRING" id="86630.A0A367KD53"/>
<accession>A0A367KD53</accession>
<evidence type="ECO:0000256" key="13">
    <source>
        <dbReference type="PROSITE-ProRule" id="PRU00175"/>
    </source>
</evidence>
<comment type="catalytic activity">
    <reaction evidence="1 14">
        <text>S-ubiquitinyl-[E2 ubiquitin-conjugating enzyme]-L-cysteine + [acceptor protein]-L-lysine = [E2 ubiquitin-conjugating enzyme]-L-cysteine + N(6)-ubiquitinyl-[acceptor protein]-L-lysine.</text>
        <dbReference type="EC" id="2.3.2.27"/>
    </reaction>
</comment>
<evidence type="ECO:0000256" key="15">
    <source>
        <dbReference type="SAM" id="Coils"/>
    </source>
</evidence>
<evidence type="ECO:0000256" key="16">
    <source>
        <dbReference type="SAM" id="MobiDB-lite"/>
    </source>
</evidence>
<dbReference type="EC" id="2.3.2.27" evidence="14"/>
<keyword evidence="6 14" id="KW-0479">Metal-binding</keyword>
<dbReference type="InterPro" id="IPR001841">
    <property type="entry name" value="Znf_RING"/>
</dbReference>
<dbReference type="AlphaFoldDB" id="A0A367KD53"/>
<dbReference type="GO" id="GO:0061630">
    <property type="term" value="F:ubiquitin protein ligase activity"/>
    <property type="evidence" value="ECO:0007669"/>
    <property type="project" value="UniProtKB-EC"/>
</dbReference>
<dbReference type="PROSITE" id="PS00518">
    <property type="entry name" value="ZF_RING_1"/>
    <property type="match status" value="1"/>
</dbReference>
<feature type="domain" description="RING-type" evidence="17">
    <location>
        <begin position="808"/>
        <end position="847"/>
    </location>
</feature>
<keyword evidence="5 14" id="KW-0808">Transferase</keyword>
<dbReference type="GO" id="GO:0033503">
    <property type="term" value="C:HULC complex"/>
    <property type="evidence" value="ECO:0007669"/>
    <property type="project" value="TreeGrafter"/>
</dbReference>
<keyword evidence="10 14" id="KW-0156">Chromatin regulator</keyword>
<comment type="pathway">
    <text evidence="3 14">Protein modification; protein ubiquitination.</text>
</comment>
<dbReference type="UniPathway" id="UPA00143"/>
<evidence type="ECO:0000256" key="10">
    <source>
        <dbReference type="ARBA" id="ARBA00022853"/>
    </source>
</evidence>
<sequence length="860" mass="99718">MASSEKKRPLIEENTNETVSSIPSRPPLKKRFTSSMNVQQATSQANTLPAIHTPTTAATATTFIATSSTSTSTSDTPMEPLGRIDKFPMANIEFPIDSSTFTKEALLTHMRSAKEEANYLEQKHDALEQTFINKEATQSLLRIEWNLIQSEILFMAKILVNLDLPEPSVPLSTKMTLEEQKDWCYNSLLTIKELGTKALTRLESWSKHAELIERRFRLEDDIMLKRVIVSDWLKNEIVDLEQCYKRGELVMRELQQRLQHLEDETKAAEGNVVLAKEQLAETTEKLENCIQELSAVCRRRDRAKSKTVAALTMGGLGGMTDSGPSTAADDQPASSSVKKEKQEATLEKGSAEEQSVKTQLEEHRLILSAREKEIDDLKKDRQNLLQDEDRLLSMFKLSEERLLETEYVKTLQLSIDHYKNRCHDLEQKRVELERELDKMSAARKQLIEQIKSEKVSQGMTMESEIRRMEGDLNRIRGQRDSFQSLVEEQKIKESKEKEGYDKIISFATQGKTRIASLESRIDKLKNDQEMAGPFEKEANMYNSLKKQLSHMEILLSSLQLIEKKETQESHFDIKAMQQALEKWSSHSLVKQYDQIYEDSQKSALMVDFLEKNESHLLEEIDRVASIYGKLEEQQSKKVFDFAQKRDQMLKLQAEILKYAQTFGSLLSAKEKQMSTVLSLKATREKQQELIKQLEEKEKNLEIQVIEKENELRKLNRNIEEDRIDLEDISHVCDDYRVTIDQNEILLVELQKMLKDKMKLMEEEKQLQEEIRENYEKMKKKWEKMSQGDNSAEQQLAEECDELRALLKCNTCRTRFRSHILIRCMHTFCKSCIDARLETRQRRCPTCSEPFGANDVRSFYL</sequence>
<dbReference type="Proteomes" id="UP000252139">
    <property type="component" value="Unassembled WGS sequence"/>
</dbReference>
<keyword evidence="9 14" id="KW-0862">Zinc</keyword>
<evidence type="ECO:0000256" key="6">
    <source>
        <dbReference type="ARBA" id="ARBA00022723"/>
    </source>
</evidence>
<dbReference type="GO" id="GO:0008270">
    <property type="term" value="F:zinc ion binding"/>
    <property type="evidence" value="ECO:0007669"/>
    <property type="project" value="UniProtKB-KW"/>
</dbReference>
<evidence type="ECO:0000256" key="12">
    <source>
        <dbReference type="ARBA" id="ARBA00023242"/>
    </source>
</evidence>
<dbReference type="InterPro" id="IPR013956">
    <property type="entry name" value="E3_ubiquit_lig_Bre1"/>
</dbReference>
<name>A0A367KD53_RHIAZ</name>
<dbReference type="OrthoDB" id="10266039at2759"/>
<evidence type="ECO:0000313" key="18">
    <source>
        <dbReference type="EMBL" id="RCI00155.1"/>
    </source>
</evidence>
<reference evidence="18 19" key="1">
    <citation type="journal article" date="2018" name="G3 (Bethesda)">
        <title>Phylogenetic and Phylogenomic Definition of Rhizopus Species.</title>
        <authorList>
            <person name="Gryganskyi A.P."/>
            <person name="Golan J."/>
            <person name="Dolatabadi S."/>
            <person name="Mondo S."/>
            <person name="Robb S."/>
            <person name="Idnurm A."/>
            <person name="Muszewska A."/>
            <person name="Steczkiewicz K."/>
            <person name="Masonjones S."/>
            <person name="Liao H.L."/>
            <person name="Gajdeczka M.T."/>
            <person name="Anike F."/>
            <person name="Vuek A."/>
            <person name="Anishchenko I.M."/>
            <person name="Voigt K."/>
            <person name="de Hoog G.S."/>
            <person name="Smith M.E."/>
            <person name="Heitman J."/>
            <person name="Vilgalys R."/>
            <person name="Stajich J.E."/>
        </authorList>
    </citation>
    <scope>NUCLEOTIDE SEQUENCE [LARGE SCALE GENOMIC DNA]</scope>
    <source>
        <strain evidence="18 19">CBS 357.93</strain>
    </source>
</reference>
<dbReference type="InterPro" id="IPR018957">
    <property type="entry name" value="Znf_C3HC4_RING-type"/>
</dbReference>
<dbReference type="CDD" id="cd16499">
    <property type="entry name" value="RING-HC_Bre1-like"/>
    <property type="match status" value="1"/>
</dbReference>
<dbReference type="GO" id="GO:0016567">
    <property type="term" value="P:protein ubiquitination"/>
    <property type="evidence" value="ECO:0007669"/>
    <property type="project" value="UniProtKB-UniRule"/>
</dbReference>
<dbReference type="EMBL" id="PJQL01000077">
    <property type="protein sequence ID" value="RCI00155.1"/>
    <property type="molecule type" value="Genomic_DNA"/>
</dbReference>
<feature type="compositionally biased region" description="Polar residues" evidence="16">
    <location>
        <begin position="33"/>
        <end position="47"/>
    </location>
</feature>
<evidence type="ECO:0000256" key="1">
    <source>
        <dbReference type="ARBA" id="ARBA00000900"/>
    </source>
</evidence>
<evidence type="ECO:0000313" key="19">
    <source>
        <dbReference type="Proteomes" id="UP000252139"/>
    </source>
</evidence>
<evidence type="ECO:0000256" key="7">
    <source>
        <dbReference type="ARBA" id="ARBA00022771"/>
    </source>
</evidence>
<comment type="similarity">
    <text evidence="4 14">Belongs to the BRE1 family.</text>
</comment>
<feature type="coiled-coil region" evidence="15">
    <location>
        <begin position="360"/>
        <end position="449"/>
    </location>
</feature>
<evidence type="ECO:0000256" key="14">
    <source>
        <dbReference type="RuleBase" id="RU365038"/>
    </source>
</evidence>
<keyword evidence="11 14" id="KW-0175">Coiled coil</keyword>
<dbReference type="Gene3D" id="3.30.40.10">
    <property type="entry name" value="Zinc/RING finger domain, C3HC4 (zinc finger)"/>
    <property type="match status" value="1"/>
</dbReference>
<keyword evidence="19" id="KW-1185">Reference proteome</keyword>
<evidence type="ECO:0000256" key="2">
    <source>
        <dbReference type="ARBA" id="ARBA00004123"/>
    </source>
</evidence>
<keyword evidence="7 13" id="KW-0863">Zinc-finger</keyword>
<evidence type="ECO:0000256" key="3">
    <source>
        <dbReference type="ARBA" id="ARBA00004906"/>
    </source>
</evidence>
<dbReference type="PROSITE" id="PS50089">
    <property type="entry name" value="ZF_RING_2"/>
    <property type="match status" value="1"/>
</dbReference>
<organism evidence="18 19">
    <name type="scientific">Rhizopus azygosporus</name>
    <name type="common">Rhizopus microsporus var. azygosporus</name>
    <dbReference type="NCBI Taxonomy" id="86630"/>
    <lineage>
        <taxon>Eukaryota</taxon>
        <taxon>Fungi</taxon>
        <taxon>Fungi incertae sedis</taxon>
        <taxon>Mucoromycota</taxon>
        <taxon>Mucoromycotina</taxon>
        <taxon>Mucoromycetes</taxon>
        <taxon>Mucorales</taxon>
        <taxon>Mucorineae</taxon>
        <taxon>Rhizopodaceae</taxon>
        <taxon>Rhizopus</taxon>
    </lineage>
</organism>